<proteinExistence type="inferred from homology"/>
<keyword evidence="3" id="KW-0520">NAD</keyword>
<dbReference type="EMBL" id="BAAAQN010000045">
    <property type="protein sequence ID" value="GAA2048590.1"/>
    <property type="molecule type" value="Genomic_DNA"/>
</dbReference>
<dbReference type="Proteomes" id="UP001500751">
    <property type="component" value="Unassembled WGS sequence"/>
</dbReference>
<dbReference type="InterPro" id="IPR036291">
    <property type="entry name" value="NAD(P)-bd_dom_sf"/>
</dbReference>
<dbReference type="Pfam" id="PF13561">
    <property type="entry name" value="adh_short_C2"/>
    <property type="match status" value="1"/>
</dbReference>
<dbReference type="Gene3D" id="3.40.50.720">
    <property type="entry name" value="NAD(P)-binding Rossmann-like Domain"/>
    <property type="match status" value="1"/>
</dbReference>
<name>A0ABN2V2J2_9ACTN</name>
<dbReference type="RefSeq" id="WP_344669299.1">
    <property type="nucleotide sequence ID" value="NZ_BAAAQN010000045.1"/>
</dbReference>
<dbReference type="PRINTS" id="PR00081">
    <property type="entry name" value="GDHRDH"/>
</dbReference>
<dbReference type="InterPro" id="IPR057326">
    <property type="entry name" value="KR_dom"/>
</dbReference>
<evidence type="ECO:0000313" key="6">
    <source>
        <dbReference type="Proteomes" id="UP001500751"/>
    </source>
</evidence>
<evidence type="ECO:0000256" key="2">
    <source>
        <dbReference type="ARBA" id="ARBA00023002"/>
    </source>
</evidence>
<feature type="domain" description="Ketoreductase" evidence="4">
    <location>
        <begin position="6"/>
        <end position="184"/>
    </location>
</feature>
<comment type="similarity">
    <text evidence="1">Belongs to the short-chain dehydrogenases/reductases (SDR) family.</text>
</comment>
<evidence type="ECO:0000259" key="4">
    <source>
        <dbReference type="SMART" id="SM00822"/>
    </source>
</evidence>
<dbReference type="CDD" id="cd05233">
    <property type="entry name" value="SDR_c"/>
    <property type="match status" value="1"/>
</dbReference>
<keyword evidence="2" id="KW-0560">Oxidoreductase</keyword>
<protein>
    <submittedName>
        <fullName evidence="5">SDR family oxidoreductase</fullName>
    </submittedName>
</protein>
<evidence type="ECO:0000256" key="1">
    <source>
        <dbReference type="ARBA" id="ARBA00006484"/>
    </source>
</evidence>
<dbReference type="PANTHER" id="PTHR24321">
    <property type="entry name" value="DEHYDROGENASES, SHORT CHAIN"/>
    <property type="match status" value="1"/>
</dbReference>
<evidence type="ECO:0000256" key="3">
    <source>
        <dbReference type="ARBA" id="ARBA00023027"/>
    </source>
</evidence>
<comment type="caution">
    <text evidence="5">The sequence shown here is derived from an EMBL/GenBank/DDBJ whole genome shotgun (WGS) entry which is preliminary data.</text>
</comment>
<dbReference type="InterPro" id="IPR002347">
    <property type="entry name" value="SDR_fam"/>
</dbReference>
<dbReference type="NCBIfam" id="NF005559">
    <property type="entry name" value="PRK07231.1"/>
    <property type="match status" value="1"/>
</dbReference>
<dbReference type="PANTHER" id="PTHR24321:SF8">
    <property type="entry name" value="ESTRADIOL 17-BETA-DEHYDROGENASE 8-RELATED"/>
    <property type="match status" value="1"/>
</dbReference>
<dbReference type="PRINTS" id="PR00080">
    <property type="entry name" value="SDRFAMILY"/>
</dbReference>
<dbReference type="SMART" id="SM00822">
    <property type="entry name" value="PKS_KR"/>
    <property type="match status" value="1"/>
</dbReference>
<reference evidence="5 6" key="1">
    <citation type="journal article" date="2019" name="Int. J. Syst. Evol. Microbiol.">
        <title>The Global Catalogue of Microorganisms (GCM) 10K type strain sequencing project: providing services to taxonomists for standard genome sequencing and annotation.</title>
        <authorList>
            <consortium name="The Broad Institute Genomics Platform"/>
            <consortium name="The Broad Institute Genome Sequencing Center for Infectious Disease"/>
            <person name="Wu L."/>
            <person name="Ma J."/>
        </authorList>
    </citation>
    <scope>NUCLEOTIDE SEQUENCE [LARGE SCALE GENOMIC DNA]</scope>
    <source>
        <strain evidence="5 6">JCM 16014</strain>
    </source>
</reference>
<dbReference type="SUPFAM" id="SSF51735">
    <property type="entry name" value="NAD(P)-binding Rossmann-fold domains"/>
    <property type="match status" value="1"/>
</dbReference>
<accession>A0ABN2V2J2</accession>
<evidence type="ECO:0000313" key="5">
    <source>
        <dbReference type="EMBL" id="GAA2048590.1"/>
    </source>
</evidence>
<organism evidence="5 6">
    <name type="scientific">Catenulispora yoronensis</name>
    <dbReference type="NCBI Taxonomy" id="450799"/>
    <lineage>
        <taxon>Bacteria</taxon>
        <taxon>Bacillati</taxon>
        <taxon>Actinomycetota</taxon>
        <taxon>Actinomycetes</taxon>
        <taxon>Catenulisporales</taxon>
        <taxon>Catenulisporaceae</taxon>
        <taxon>Catenulispora</taxon>
    </lineage>
</organism>
<sequence>MSFTGKVAVVTGGASGIGQAVARALAEAGAKVAVLDLDGAAAQEVAASIGGLAVEVDITDADQVAAAVAKVVAELGTPGVLVNNAGIAGGGGPLIHLPVEVLDRVLAVNIRGTFLVTQAVGRAMVDAGAGGAIVNISSIGAAQPTPGLGHYEATKAAVDALTRSAAIELAGSRIRVNAVAPGPVRTPMTAGFAENPEALAAWQARIPLGRIADPADLVPLVLLLASDAAGHVTGAVVPVDGGQLLG</sequence>
<gene>
    <name evidence="5" type="ORF">GCM10009839_62810</name>
</gene>
<keyword evidence="6" id="KW-1185">Reference proteome</keyword>